<reference evidence="2 3" key="1">
    <citation type="submission" date="2013-09" db="EMBL/GenBank/DDBJ databases">
        <title>Genome sequencing of Arenimonas oryziterrae.</title>
        <authorList>
            <person name="Chen F."/>
            <person name="Wang G."/>
        </authorList>
    </citation>
    <scope>NUCLEOTIDE SEQUENCE [LARGE SCALE GENOMIC DNA]</scope>
    <source>
        <strain evidence="2 3">YC6267</strain>
    </source>
</reference>
<keyword evidence="3" id="KW-1185">Reference proteome</keyword>
<dbReference type="Proteomes" id="UP000029385">
    <property type="component" value="Unassembled WGS sequence"/>
</dbReference>
<dbReference type="PATRIC" id="fig|1121015.4.peg.1624"/>
<comment type="caution">
    <text evidence="2">The sequence shown here is derived from an EMBL/GenBank/DDBJ whole genome shotgun (WGS) entry which is preliminary data.</text>
</comment>
<gene>
    <name evidence="2" type="ORF">N789_10675</name>
</gene>
<evidence type="ECO:0000313" key="2">
    <source>
        <dbReference type="EMBL" id="KFN43017.1"/>
    </source>
</evidence>
<dbReference type="AlphaFoldDB" id="A0A091AUU5"/>
<name>A0A091AUU5_9GAMM</name>
<keyword evidence="1" id="KW-1133">Transmembrane helix</keyword>
<feature type="transmembrane region" description="Helical" evidence="1">
    <location>
        <begin position="14"/>
        <end position="33"/>
    </location>
</feature>
<accession>A0A091AUU5</accession>
<sequence>MFVAARRAYHADSWPWVLVVILFWPLSYVYALAVNRGEQRA</sequence>
<dbReference type="EMBL" id="AVCI01000006">
    <property type="protein sequence ID" value="KFN43017.1"/>
    <property type="molecule type" value="Genomic_DNA"/>
</dbReference>
<proteinExistence type="predicted"/>
<evidence type="ECO:0000256" key="1">
    <source>
        <dbReference type="SAM" id="Phobius"/>
    </source>
</evidence>
<keyword evidence="1" id="KW-0472">Membrane</keyword>
<protein>
    <submittedName>
        <fullName evidence="2">Uncharacterized protein</fullName>
    </submittedName>
</protein>
<organism evidence="2 3">
    <name type="scientific">Arenimonas oryziterrae DSM 21050 = YC6267</name>
    <dbReference type="NCBI Taxonomy" id="1121015"/>
    <lineage>
        <taxon>Bacteria</taxon>
        <taxon>Pseudomonadati</taxon>
        <taxon>Pseudomonadota</taxon>
        <taxon>Gammaproteobacteria</taxon>
        <taxon>Lysobacterales</taxon>
        <taxon>Lysobacteraceae</taxon>
        <taxon>Arenimonas</taxon>
    </lineage>
</organism>
<keyword evidence="1" id="KW-0812">Transmembrane</keyword>
<evidence type="ECO:0000313" key="3">
    <source>
        <dbReference type="Proteomes" id="UP000029385"/>
    </source>
</evidence>